<comment type="caution">
    <text evidence="2">The sequence shown here is derived from an EMBL/GenBank/DDBJ whole genome shotgun (WGS) entry which is preliminary data.</text>
</comment>
<evidence type="ECO:0000313" key="2">
    <source>
        <dbReference type="EMBL" id="KAG5638558.1"/>
    </source>
</evidence>
<protein>
    <submittedName>
        <fullName evidence="2">Uncharacterized protein</fullName>
    </submittedName>
</protein>
<accession>A0A9P7FUV5</accession>
<dbReference type="SUPFAM" id="SSF53187">
    <property type="entry name" value="Zn-dependent exopeptidases"/>
    <property type="match status" value="1"/>
</dbReference>
<gene>
    <name evidence="2" type="ORF">H0H81_011904</name>
</gene>
<dbReference type="InterPro" id="IPR002933">
    <property type="entry name" value="Peptidase_M20"/>
</dbReference>
<dbReference type="Gene3D" id="3.40.630.10">
    <property type="entry name" value="Zn peptidases"/>
    <property type="match status" value="1"/>
</dbReference>
<dbReference type="Proteomes" id="UP000717328">
    <property type="component" value="Unassembled WGS sequence"/>
</dbReference>
<organism evidence="2 3">
    <name type="scientific">Sphagnurus paluster</name>
    <dbReference type="NCBI Taxonomy" id="117069"/>
    <lineage>
        <taxon>Eukaryota</taxon>
        <taxon>Fungi</taxon>
        <taxon>Dikarya</taxon>
        <taxon>Basidiomycota</taxon>
        <taxon>Agaricomycotina</taxon>
        <taxon>Agaricomycetes</taxon>
        <taxon>Agaricomycetidae</taxon>
        <taxon>Agaricales</taxon>
        <taxon>Tricholomatineae</taxon>
        <taxon>Lyophyllaceae</taxon>
        <taxon>Sphagnurus</taxon>
    </lineage>
</organism>
<evidence type="ECO:0000313" key="3">
    <source>
        <dbReference type="Proteomes" id="UP000717328"/>
    </source>
</evidence>
<dbReference type="GO" id="GO:0016805">
    <property type="term" value="F:dipeptidase activity"/>
    <property type="evidence" value="ECO:0007669"/>
    <property type="project" value="TreeGrafter"/>
</dbReference>
<proteinExistence type="inferred from homology"/>
<sequence>MEEQGFTVTRHYAGLDTAWRAEYTVGTGGRVLGVNSEMDALPGIGHACGHNLIAICGLGIAVGVKEALVAHSVPGKVVLLGTPAEEGGGGKIILLKKDAYKEMDACLMQVHVPLFKGLHFTGVLIILQGSPFAGS</sequence>
<dbReference type="PANTHER" id="PTHR30575">
    <property type="entry name" value="PEPTIDASE M20"/>
    <property type="match status" value="1"/>
</dbReference>
<reference evidence="2" key="2">
    <citation type="submission" date="2021-10" db="EMBL/GenBank/DDBJ databases">
        <title>Phylogenomics reveals ancestral predisposition of the termite-cultivated fungus Termitomyces towards a domesticated lifestyle.</title>
        <authorList>
            <person name="Auxier B."/>
            <person name="Grum-Grzhimaylo A."/>
            <person name="Cardenas M.E."/>
            <person name="Lodge J.D."/>
            <person name="Laessoe T."/>
            <person name="Pedersen O."/>
            <person name="Smith M.E."/>
            <person name="Kuyper T.W."/>
            <person name="Franco-Molano E.A."/>
            <person name="Baroni T.J."/>
            <person name="Aanen D.K."/>
        </authorList>
    </citation>
    <scope>NUCLEOTIDE SEQUENCE</scope>
    <source>
        <strain evidence="2">D49</strain>
    </source>
</reference>
<dbReference type="Pfam" id="PF01546">
    <property type="entry name" value="Peptidase_M20"/>
    <property type="match status" value="1"/>
</dbReference>
<comment type="similarity">
    <text evidence="1">Belongs to the peptidase M20A family.</text>
</comment>
<dbReference type="PANTHER" id="PTHR30575:SF0">
    <property type="entry name" value="XAA-ARG DIPEPTIDASE"/>
    <property type="match status" value="1"/>
</dbReference>
<evidence type="ECO:0000256" key="1">
    <source>
        <dbReference type="ARBA" id="ARBA00006247"/>
    </source>
</evidence>
<keyword evidence="3" id="KW-1185">Reference proteome</keyword>
<dbReference type="OrthoDB" id="6119954at2759"/>
<dbReference type="EMBL" id="JABCKI010005756">
    <property type="protein sequence ID" value="KAG5638558.1"/>
    <property type="molecule type" value="Genomic_DNA"/>
</dbReference>
<dbReference type="AlphaFoldDB" id="A0A9P7FUV5"/>
<name>A0A9P7FUV5_9AGAR</name>
<dbReference type="InterPro" id="IPR052030">
    <property type="entry name" value="Peptidase_M20/M20A_hydrolases"/>
</dbReference>
<reference evidence="2" key="1">
    <citation type="submission" date="2021-02" db="EMBL/GenBank/DDBJ databases">
        <authorList>
            <person name="Nieuwenhuis M."/>
            <person name="Van De Peppel L.J.J."/>
        </authorList>
    </citation>
    <scope>NUCLEOTIDE SEQUENCE</scope>
    <source>
        <strain evidence="2">D49</strain>
    </source>
</reference>